<keyword evidence="2" id="KW-1133">Transmembrane helix</keyword>
<feature type="domain" description="DUF1510" evidence="3">
    <location>
        <begin position="116"/>
        <end position="205"/>
    </location>
</feature>
<evidence type="ECO:0000313" key="4">
    <source>
        <dbReference type="EMBL" id="GAE32222.1"/>
    </source>
</evidence>
<feature type="transmembrane region" description="Helical" evidence="2">
    <location>
        <begin position="16"/>
        <end position="37"/>
    </location>
</feature>
<dbReference type="OrthoDB" id="2168558at2"/>
<dbReference type="Pfam" id="PF07423">
    <property type="entry name" value="DUF1510"/>
    <property type="match status" value="1"/>
</dbReference>
<name>W4QJX5_9BACI</name>
<dbReference type="RefSeq" id="WP_035346547.1">
    <property type="nucleotide sequence ID" value="NZ_BAUU01000031.1"/>
</dbReference>
<keyword evidence="2" id="KW-0812">Transmembrane</keyword>
<organism evidence="4 5">
    <name type="scientific">Halalkalibacter hemicellulosilyticusJCM 9152</name>
    <dbReference type="NCBI Taxonomy" id="1236971"/>
    <lineage>
        <taxon>Bacteria</taxon>
        <taxon>Bacillati</taxon>
        <taxon>Bacillota</taxon>
        <taxon>Bacilli</taxon>
        <taxon>Bacillales</taxon>
        <taxon>Bacillaceae</taxon>
        <taxon>Halalkalibacter</taxon>
    </lineage>
</organism>
<keyword evidence="2" id="KW-0472">Membrane</keyword>
<comment type="caution">
    <text evidence="4">The sequence shown here is derived from an EMBL/GenBank/DDBJ whole genome shotgun (WGS) entry which is preliminary data.</text>
</comment>
<dbReference type="InterPro" id="IPR009988">
    <property type="entry name" value="DUF1510"/>
</dbReference>
<dbReference type="EMBL" id="BAUU01000031">
    <property type="protein sequence ID" value="GAE32222.1"/>
    <property type="molecule type" value="Genomic_DNA"/>
</dbReference>
<dbReference type="Proteomes" id="UP000018895">
    <property type="component" value="Unassembled WGS sequence"/>
</dbReference>
<evidence type="ECO:0000313" key="5">
    <source>
        <dbReference type="Proteomes" id="UP000018895"/>
    </source>
</evidence>
<sequence length="213" mass="24520">MRSYRYEERRKKRINIIYNIAIVIVMVLIAFFALQIFNQDDSELVNESETTEDEENEQDDQDPTVPDPALPDEQEEPPVQDPVVPEDSQPDNDGIFDDEEGIEVDVDEGSSRPSADEWEPIGTTQSELRLEFGEGTTNRQEMDRALSYASGLSLEEMTVWRIENAGDQRSVRGVVSNYENSETPYEIFLEWQDGEGWLPVQLNQLDHNPYTRN</sequence>
<accession>W4QJX5</accession>
<dbReference type="AlphaFoldDB" id="W4QJX5"/>
<proteinExistence type="predicted"/>
<reference evidence="4" key="1">
    <citation type="journal article" date="2014" name="Genome Announc.">
        <title>Draft Genome Sequences of Three Alkaliphilic Bacillus Strains, Bacillus wakoensis JCM 9140T, Bacillus akibai JCM 9157T, and Bacillus hemicellulosilyticus JCM 9152T.</title>
        <authorList>
            <person name="Yuki M."/>
            <person name="Oshima K."/>
            <person name="Suda W."/>
            <person name="Oshida Y."/>
            <person name="Kitamura K."/>
            <person name="Iida T."/>
            <person name="Hattori M."/>
            <person name="Ohkuma M."/>
        </authorList>
    </citation>
    <scope>NUCLEOTIDE SEQUENCE [LARGE SCALE GENOMIC DNA]</scope>
    <source>
        <strain evidence="4">JCM 9152</strain>
    </source>
</reference>
<evidence type="ECO:0000256" key="2">
    <source>
        <dbReference type="SAM" id="Phobius"/>
    </source>
</evidence>
<protein>
    <recommendedName>
        <fullName evidence="3">DUF1510 domain-containing protein</fullName>
    </recommendedName>
</protein>
<dbReference type="STRING" id="1236971.JCM9152_3746"/>
<feature type="region of interest" description="Disordered" evidence="1">
    <location>
        <begin position="45"/>
        <end position="97"/>
    </location>
</feature>
<evidence type="ECO:0000256" key="1">
    <source>
        <dbReference type="SAM" id="MobiDB-lite"/>
    </source>
</evidence>
<feature type="compositionally biased region" description="Acidic residues" evidence="1">
    <location>
        <begin position="88"/>
        <end position="97"/>
    </location>
</feature>
<keyword evidence="5" id="KW-1185">Reference proteome</keyword>
<feature type="region of interest" description="Disordered" evidence="1">
    <location>
        <begin position="106"/>
        <end position="125"/>
    </location>
</feature>
<evidence type="ECO:0000259" key="3">
    <source>
        <dbReference type="Pfam" id="PF07423"/>
    </source>
</evidence>
<feature type="compositionally biased region" description="Acidic residues" evidence="1">
    <location>
        <begin position="45"/>
        <end position="62"/>
    </location>
</feature>
<gene>
    <name evidence="4" type="ORF">JCM9152_3746</name>
</gene>